<dbReference type="EMBL" id="JAYWLC010000004">
    <property type="protein sequence ID" value="MER5171651.1"/>
    <property type="molecule type" value="Genomic_DNA"/>
</dbReference>
<evidence type="ECO:0000313" key="3">
    <source>
        <dbReference type="Proteomes" id="UP001438953"/>
    </source>
</evidence>
<dbReference type="InterPro" id="IPR028992">
    <property type="entry name" value="Hedgehog/Intein_dom"/>
</dbReference>
<proteinExistence type="predicted"/>
<dbReference type="Pfam" id="PF13403">
    <property type="entry name" value="Hint_2"/>
    <property type="match status" value="1"/>
</dbReference>
<keyword evidence="3" id="KW-1185">Reference proteome</keyword>
<dbReference type="RefSeq" id="WP_350936137.1">
    <property type="nucleotide sequence ID" value="NZ_JAYWLC010000004.1"/>
</dbReference>
<reference evidence="2 3" key="2">
    <citation type="submission" date="2024-06" db="EMBL/GenBank/DDBJ databases">
        <title>Thioclava kandeliae sp. nov. from a rhizosphere soil sample of Kandelia candel in a mangrove.</title>
        <authorList>
            <person name="Mu T."/>
        </authorList>
    </citation>
    <scope>NUCLEOTIDE SEQUENCE [LARGE SCALE GENOMIC DNA]</scope>
    <source>
        <strain evidence="2 3">CPCC 100088</strain>
    </source>
</reference>
<reference evidence="2 3" key="1">
    <citation type="submission" date="2024-01" db="EMBL/GenBank/DDBJ databases">
        <authorList>
            <person name="Deng Y."/>
            <person name="Su J."/>
        </authorList>
    </citation>
    <scope>NUCLEOTIDE SEQUENCE [LARGE SCALE GENOMIC DNA]</scope>
    <source>
        <strain evidence="2 3">CPCC 100088</strain>
    </source>
</reference>
<feature type="domain" description="Hedgehog/Intein (Hint)" evidence="1">
    <location>
        <begin position="72"/>
        <end position="205"/>
    </location>
</feature>
<name>A0ABV1SG88_9RHOB</name>
<organism evidence="2 3">
    <name type="scientific">Thioclava kandeliae</name>
    <dbReference type="NCBI Taxonomy" id="3070818"/>
    <lineage>
        <taxon>Bacteria</taxon>
        <taxon>Pseudomonadati</taxon>
        <taxon>Pseudomonadota</taxon>
        <taxon>Alphaproteobacteria</taxon>
        <taxon>Rhodobacterales</taxon>
        <taxon>Paracoccaceae</taxon>
        <taxon>Thioclava</taxon>
    </lineage>
</organism>
<gene>
    <name evidence="2" type="ORF">VSX56_07670</name>
</gene>
<protein>
    <submittedName>
        <fullName evidence="2">Hint domain-containing protein</fullName>
    </submittedName>
</protein>
<evidence type="ECO:0000313" key="2">
    <source>
        <dbReference type="EMBL" id="MER5171651.1"/>
    </source>
</evidence>
<accession>A0ABV1SG88</accession>
<sequence>MPHLLSNAPDVVHPESGGRPGFVISGLAGACEVRYAFADYEEQQGAVSFAFEGEEAPLSGCYRELCALATGLTASTQVVTARGVLRADEIVRGDLVLTRSNGMQPVKWVGHRHLDWKILGLVPALRPKQIPAGRLVAGLPDKPVELMQHQRYATGGSDVVSLMESQTEIEFEPVSAPCCHLVQLLFEGVQFIHCDGLWLESFRPTHLNTGLLAEDDRIEIMMIQQSSRVVS</sequence>
<evidence type="ECO:0000259" key="1">
    <source>
        <dbReference type="Pfam" id="PF13403"/>
    </source>
</evidence>
<dbReference type="Proteomes" id="UP001438953">
    <property type="component" value="Unassembled WGS sequence"/>
</dbReference>
<comment type="caution">
    <text evidence="2">The sequence shown here is derived from an EMBL/GenBank/DDBJ whole genome shotgun (WGS) entry which is preliminary data.</text>
</comment>